<keyword evidence="3" id="KW-0067">ATP-binding</keyword>
<dbReference type="RefSeq" id="WP_175276037.1">
    <property type="nucleotide sequence ID" value="NZ_CP054836.1"/>
</dbReference>
<reference evidence="5 6" key="1">
    <citation type="submission" date="2020-06" db="EMBL/GenBank/DDBJ databases">
        <title>Oricola thermophila sp. nov. isolated from a tidal sediments.</title>
        <authorList>
            <person name="Kwon K.K."/>
            <person name="Yang S.-H."/>
            <person name="Park M.-J."/>
        </authorList>
    </citation>
    <scope>NUCLEOTIDE SEQUENCE [LARGE SCALE GENOMIC DNA]</scope>
    <source>
        <strain evidence="5 6">MEBiC13590</strain>
    </source>
</reference>
<keyword evidence="1 3" id="KW-0808">Transferase</keyword>
<keyword evidence="3" id="KW-0324">Glycolysis</keyword>
<dbReference type="KEGG" id="orm:HTY61_06575"/>
<feature type="binding site" evidence="3">
    <location>
        <begin position="9"/>
        <end position="14"/>
    </location>
    <ligand>
        <name>ATP</name>
        <dbReference type="ChEBI" id="CHEBI:30616"/>
    </ligand>
</feature>
<proteinExistence type="inferred from homology"/>
<dbReference type="EC" id="2.7.1.2" evidence="3"/>
<dbReference type="CDD" id="cd24008">
    <property type="entry name" value="ASKHA_NBD_GLK"/>
    <property type="match status" value="1"/>
</dbReference>
<keyword evidence="2 3" id="KW-0418">Kinase</keyword>
<dbReference type="HAMAP" id="MF_00524">
    <property type="entry name" value="Glucokinase"/>
    <property type="match status" value="1"/>
</dbReference>
<dbReference type="GO" id="GO:0006096">
    <property type="term" value="P:glycolytic process"/>
    <property type="evidence" value="ECO:0007669"/>
    <property type="project" value="UniProtKB-UniRule"/>
</dbReference>
<organism evidence="5 6">
    <name type="scientific">Oricola thermophila</name>
    <dbReference type="NCBI Taxonomy" id="2742145"/>
    <lineage>
        <taxon>Bacteria</taxon>
        <taxon>Pseudomonadati</taxon>
        <taxon>Pseudomonadota</taxon>
        <taxon>Alphaproteobacteria</taxon>
        <taxon>Hyphomicrobiales</taxon>
        <taxon>Ahrensiaceae</taxon>
        <taxon>Oricola</taxon>
    </lineage>
</organism>
<dbReference type="Gene3D" id="3.30.420.40">
    <property type="match status" value="1"/>
</dbReference>
<dbReference type="GO" id="GO:0005829">
    <property type="term" value="C:cytosol"/>
    <property type="evidence" value="ECO:0007669"/>
    <property type="project" value="TreeGrafter"/>
</dbReference>
<dbReference type="PANTHER" id="PTHR47690">
    <property type="entry name" value="GLUCOKINASE"/>
    <property type="match status" value="1"/>
</dbReference>
<dbReference type="Pfam" id="PF02685">
    <property type="entry name" value="Glucokinase"/>
    <property type="match status" value="1"/>
</dbReference>
<dbReference type="GO" id="GO:0005524">
    <property type="term" value="F:ATP binding"/>
    <property type="evidence" value="ECO:0007669"/>
    <property type="project" value="UniProtKB-UniRule"/>
</dbReference>
<protein>
    <recommendedName>
        <fullName evidence="3">Glucokinase</fullName>
        <ecNumber evidence="3">2.7.1.2</ecNumber>
    </recommendedName>
    <alternativeName>
        <fullName evidence="3">Glucose kinase</fullName>
    </alternativeName>
</protein>
<evidence type="ECO:0000313" key="6">
    <source>
        <dbReference type="Proteomes" id="UP000509367"/>
    </source>
</evidence>
<name>A0A6N1VAV0_9HYPH</name>
<dbReference type="Gene3D" id="3.40.367.20">
    <property type="match status" value="1"/>
</dbReference>
<dbReference type="SUPFAM" id="SSF53067">
    <property type="entry name" value="Actin-like ATPase domain"/>
    <property type="match status" value="1"/>
</dbReference>
<dbReference type="GO" id="GO:0005536">
    <property type="term" value="F:D-glucose binding"/>
    <property type="evidence" value="ECO:0007669"/>
    <property type="project" value="InterPro"/>
</dbReference>
<dbReference type="InterPro" id="IPR043129">
    <property type="entry name" value="ATPase_NBD"/>
</dbReference>
<dbReference type="NCBIfam" id="TIGR00749">
    <property type="entry name" value="glk"/>
    <property type="match status" value="1"/>
</dbReference>
<dbReference type="EMBL" id="CP054836">
    <property type="protein sequence ID" value="QKV18141.1"/>
    <property type="molecule type" value="Genomic_DNA"/>
</dbReference>
<keyword evidence="3" id="KW-0963">Cytoplasm</keyword>
<dbReference type="GO" id="GO:0004340">
    <property type="term" value="F:glucokinase activity"/>
    <property type="evidence" value="ECO:0007669"/>
    <property type="project" value="UniProtKB-UniRule"/>
</dbReference>
<dbReference type="InterPro" id="IPR003836">
    <property type="entry name" value="Glucokinase"/>
</dbReference>
<dbReference type="AlphaFoldDB" id="A0A6N1VAV0"/>
<dbReference type="InterPro" id="IPR050201">
    <property type="entry name" value="Bacterial_glucokinase"/>
</dbReference>
<keyword evidence="3" id="KW-0547">Nucleotide-binding</keyword>
<dbReference type="PANTHER" id="PTHR47690:SF1">
    <property type="entry name" value="GLUCOKINASE"/>
    <property type="match status" value="1"/>
</dbReference>
<evidence type="ECO:0000256" key="3">
    <source>
        <dbReference type="HAMAP-Rule" id="MF_00524"/>
    </source>
</evidence>
<dbReference type="Proteomes" id="UP000509367">
    <property type="component" value="Chromosome"/>
</dbReference>
<evidence type="ECO:0000256" key="1">
    <source>
        <dbReference type="ARBA" id="ARBA00022679"/>
    </source>
</evidence>
<comment type="similarity">
    <text evidence="3 4">Belongs to the bacterial glucokinase family.</text>
</comment>
<evidence type="ECO:0000256" key="2">
    <source>
        <dbReference type="ARBA" id="ARBA00022777"/>
    </source>
</evidence>
<keyword evidence="6" id="KW-1185">Reference proteome</keyword>
<comment type="subcellular location">
    <subcellularLocation>
        <location evidence="3">Cytoplasm</location>
    </subcellularLocation>
</comment>
<sequence length="326" mass="34767">MHQRTALIGDIGGTHARFAICDIDELSVSHFAVFTTDMFKSLPDAVAHYLESLPERPSIAGFAIAAPVIGDTITMTNAPWSFTRKEVQQACGAERIHFVNDFEALALSLPYLKEHDKHRLGGGSPVEYAPLIVLGPGSGFGCAGLVRHGKAWVPVAGEAGHMSFAARNDMEMTILERVVDENGHAPLQAVLSGRGIEAIHGALAEAEGESGDDATAIEIVRRAFADDEEDGRARKTIEVFSDILARVAGDMALVHGARGGVYIAGGITPKILDILEKDRFRASFNNKGRMSRFLQDIPVFALTAPDAGLRGAAVAVSNRFPMAPAG</sequence>
<comment type="catalytic activity">
    <reaction evidence="3">
        <text>D-glucose + ATP = D-glucose 6-phosphate + ADP + H(+)</text>
        <dbReference type="Rhea" id="RHEA:17825"/>
        <dbReference type="ChEBI" id="CHEBI:4167"/>
        <dbReference type="ChEBI" id="CHEBI:15378"/>
        <dbReference type="ChEBI" id="CHEBI:30616"/>
        <dbReference type="ChEBI" id="CHEBI:61548"/>
        <dbReference type="ChEBI" id="CHEBI:456216"/>
        <dbReference type="EC" id="2.7.1.2"/>
    </reaction>
</comment>
<evidence type="ECO:0000256" key="4">
    <source>
        <dbReference type="RuleBase" id="RU004046"/>
    </source>
</evidence>
<accession>A0A6N1VAV0</accession>
<gene>
    <name evidence="3 5" type="primary">glk</name>
    <name evidence="5" type="ORF">HTY61_06575</name>
</gene>
<evidence type="ECO:0000313" key="5">
    <source>
        <dbReference type="EMBL" id="QKV18141.1"/>
    </source>
</evidence>